<keyword evidence="2" id="KW-0121">Carboxypeptidase</keyword>
<dbReference type="Proteomes" id="UP000612282">
    <property type="component" value="Unassembled WGS sequence"/>
</dbReference>
<evidence type="ECO:0000256" key="4">
    <source>
        <dbReference type="ARBA" id="ARBA00022801"/>
    </source>
</evidence>
<dbReference type="PIRSF" id="PIRSF028757">
    <property type="entry name" value="LD-carboxypeptidase"/>
    <property type="match status" value="1"/>
</dbReference>
<evidence type="ECO:0000256" key="1">
    <source>
        <dbReference type="ARBA" id="ARBA00010233"/>
    </source>
</evidence>
<dbReference type="EMBL" id="BOMG01000103">
    <property type="protein sequence ID" value="GID60036.1"/>
    <property type="molecule type" value="Genomic_DNA"/>
</dbReference>
<comment type="similarity">
    <text evidence="1">Belongs to the peptidase S66 family.</text>
</comment>
<dbReference type="Gene3D" id="3.40.50.10740">
    <property type="entry name" value="Class I glutamine amidotransferase-like"/>
    <property type="match status" value="1"/>
</dbReference>
<evidence type="ECO:0000313" key="9">
    <source>
        <dbReference type="Proteomes" id="UP000612282"/>
    </source>
</evidence>
<protein>
    <submittedName>
        <fullName evidence="8">Peptidase S66</fullName>
    </submittedName>
</protein>
<dbReference type="PROSITE" id="PS51318">
    <property type="entry name" value="TAT"/>
    <property type="match status" value="1"/>
</dbReference>
<keyword evidence="4" id="KW-0378">Hydrolase</keyword>
<dbReference type="PANTHER" id="PTHR30237:SF2">
    <property type="entry name" value="MUREIN TETRAPEPTIDE CARBOXYPEPTIDASE"/>
    <property type="match status" value="1"/>
</dbReference>
<gene>
    <name evidence="8" type="ORF">Aco03nite_084400</name>
</gene>
<dbReference type="InterPro" id="IPR040449">
    <property type="entry name" value="Peptidase_S66_N"/>
</dbReference>
<dbReference type="SUPFAM" id="SSF141986">
    <property type="entry name" value="LD-carboxypeptidase A C-terminal domain-like"/>
    <property type="match status" value="1"/>
</dbReference>
<dbReference type="InterPro" id="IPR003507">
    <property type="entry name" value="S66_fam"/>
</dbReference>
<dbReference type="Gene3D" id="3.50.30.60">
    <property type="entry name" value="LD-carboxypeptidase A C-terminal domain-like"/>
    <property type="match status" value="1"/>
</dbReference>
<keyword evidence="3" id="KW-0645">Protease</keyword>
<dbReference type="InterPro" id="IPR006311">
    <property type="entry name" value="TAT_signal"/>
</dbReference>
<dbReference type="PANTHER" id="PTHR30237">
    <property type="entry name" value="MURAMOYLTETRAPEPTIDE CARBOXYPEPTIDASE"/>
    <property type="match status" value="1"/>
</dbReference>
<feature type="domain" description="LD-carboxypeptidase N-terminal" evidence="6">
    <location>
        <begin position="67"/>
        <end position="182"/>
    </location>
</feature>
<dbReference type="Pfam" id="PF17676">
    <property type="entry name" value="Peptidase_S66C"/>
    <property type="match status" value="1"/>
</dbReference>
<dbReference type="InterPro" id="IPR027478">
    <property type="entry name" value="LdcA_N"/>
</dbReference>
<proteinExistence type="inferred from homology"/>
<name>A0ABQ3XNG2_9ACTN</name>
<dbReference type="SUPFAM" id="SSF52317">
    <property type="entry name" value="Class I glutamine amidotransferase-like"/>
    <property type="match status" value="1"/>
</dbReference>
<organism evidence="8 9">
    <name type="scientific">Actinoplanes couchii</name>
    <dbReference type="NCBI Taxonomy" id="403638"/>
    <lineage>
        <taxon>Bacteria</taxon>
        <taxon>Bacillati</taxon>
        <taxon>Actinomycetota</taxon>
        <taxon>Actinomycetes</taxon>
        <taxon>Micromonosporales</taxon>
        <taxon>Micromonosporaceae</taxon>
        <taxon>Actinoplanes</taxon>
    </lineage>
</organism>
<accession>A0ABQ3XNG2</accession>
<evidence type="ECO:0000256" key="5">
    <source>
        <dbReference type="ARBA" id="ARBA00022825"/>
    </source>
</evidence>
<reference evidence="8 9" key="1">
    <citation type="submission" date="2021-01" db="EMBL/GenBank/DDBJ databases">
        <title>Whole genome shotgun sequence of Actinoplanes couchii NBRC 106145.</title>
        <authorList>
            <person name="Komaki H."/>
            <person name="Tamura T."/>
        </authorList>
    </citation>
    <scope>NUCLEOTIDE SEQUENCE [LARGE SCALE GENOMIC DNA]</scope>
    <source>
        <strain evidence="8 9">NBRC 106145</strain>
    </source>
</reference>
<keyword evidence="5" id="KW-0720">Serine protease</keyword>
<evidence type="ECO:0000256" key="2">
    <source>
        <dbReference type="ARBA" id="ARBA00022645"/>
    </source>
</evidence>
<sequence length="359" mass="37548">MTVLTVRQVGGNVPDMRISRRTLITTAATAATSVTAAGTGAALSATPAEAQARKVVRPPALKPGDRVRVVAPAGVPDTRLARGIQILESFGLVVEPGAHLYDRFGYFAGTDADRLADLNAAFRDPGIKGVFAARGGYGTQRIIDGLDLAAVRRDPRVFVGFSDLTVLSGRVWNAARLVTFYGPMVNWTDSRTGPVEIESLRKAIMTDEPITLTSDPAEPSAAVSAPGTATGTLLGGNLTMLQTSIDTKDLPDLRGAILVFEDTDEAPYSYDRMLTHLIRAGALRKIAGVAIGQFTNAPVTSGQWTAAQAVQDRLGDLGVPVLGGLRIGHGNGQLTVPLGTRATIDTATGTLTVQPGVVV</sequence>
<dbReference type="InterPro" id="IPR027461">
    <property type="entry name" value="Carboxypeptidase_A_C_sf"/>
</dbReference>
<evidence type="ECO:0000259" key="6">
    <source>
        <dbReference type="Pfam" id="PF02016"/>
    </source>
</evidence>
<evidence type="ECO:0000256" key="3">
    <source>
        <dbReference type="ARBA" id="ARBA00022670"/>
    </source>
</evidence>
<dbReference type="Pfam" id="PF02016">
    <property type="entry name" value="Peptidase_S66"/>
    <property type="match status" value="1"/>
</dbReference>
<evidence type="ECO:0000313" key="8">
    <source>
        <dbReference type="EMBL" id="GID60036.1"/>
    </source>
</evidence>
<dbReference type="InterPro" id="IPR040921">
    <property type="entry name" value="Peptidase_S66C"/>
</dbReference>
<comment type="caution">
    <text evidence="8">The sequence shown here is derived from an EMBL/GenBank/DDBJ whole genome shotgun (WGS) entry which is preliminary data.</text>
</comment>
<dbReference type="CDD" id="cd07025">
    <property type="entry name" value="Peptidase_S66"/>
    <property type="match status" value="1"/>
</dbReference>
<dbReference type="InterPro" id="IPR029062">
    <property type="entry name" value="Class_I_gatase-like"/>
</dbReference>
<feature type="domain" description="LD-carboxypeptidase C-terminal" evidence="7">
    <location>
        <begin position="230"/>
        <end position="344"/>
    </location>
</feature>
<keyword evidence="9" id="KW-1185">Reference proteome</keyword>
<evidence type="ECO:0000259" key="7">
    <source>
        <dbReference type="Pfam" id="PF17676"/>
    </source>
</evidence>